<feature type="compositionally biased region" description="Basic and acidic residues" evidence="1">
    <location>
        <begin position="64"/>
        <end position="73"/>
    </location>
</feature>
<feature type="non-terminal residue" evidence="2">
    <location>
        <position position="73"/>
    </location>
</feature>
<dbReference type="AlphaFoldDB" id="A0A9Q0XUA4"/>
<evidence type="ECO:0000313" key="2">
    <source>
        <dbReference type="EMBL" id="KAJ7324759.1"/>
    </source>
</evidence>
<name>A0A9Q0XUA4_9SAUR</name>
<proteinExistence type="predicted"/>
<keyword evidence="3" id="KW-1185">Reference proteome</keyword>
<protein>
    <submittedName>
        <fullName evidence="2">Uncharacterized protein</fullName>
    </submittedName>
</protein>
<feature type="non-terminal residue" evidence="2">
    <location>
        <position position="1"/>
    </location>
</feature>
<gene>
    <name evidence="2" type="ORF">JRQ81_017779</name>
</gene>
<accession>A0A9Q0XUA4</accession>
<dbReference type="Proteomes" id="UP001142489">
    <property type="component" value="Unassembled WGS sequence"/>
</dbReference>
<dbReference type="EMBL" id="JAPFRF010000008">
    <property type="protein sequence ID" value="KAJ7324759.1"/>
    <property type="molecule type" value="Genomic_DNA"/>
</dbReference>
<sequence length="73" mass="8000">DERFLFSRGISETTKRTSCWSQPRLPLLEVQDTALASSENPIKSGLGGRTGGQWPRESSGGKTEAPEDTHLLK</sequence>
<comment type="caution">
    <text evidence="2">The sequence shown here is derived from an EMBL/GenBank/DDBJ whole genome shotgun (WGS) entry which is preliminary data.</text>
</comment>
<reference evidence="2" key="1">
    <citation type="journal article" date="2023" name="DNA Res.">
        <title>Chromosome-level genome assembly of Phrynocephalus forsythii using third-generation DNA sequencing and Hi-C analysis.</title>
        <authorList>
            <person name="Qi Y."/>
            <person name="Zhao W."/>
            <person name="Zhao Y."/>
            <person name="Niu C."/>
            <person name="Cao S."/>
            <person name="Zhang Y."/>
        </authorList>
    </citation>
    <scope>NUCLEOTIDE SEQUENCE</scope>
    <source>
        <tissue evidence="2">Muscle</tissue>
    </source>
</reference>
<feature type="region of interest" description="Disordered" evidence="1">
    <location>
        <begin position="36"/>
        <end position="73"/>
    </location>
</feature>
<organism evidence="2 3">
    <name type="scientific">Phrynocephalus forsythii</name>
    <dbReference type="NCBI Taxonomy" id="171643"/>
    <lineage>
        <taxon>Eukaryota</taxon>
        <taxon>Metazoa</taxon>
        <taxon>Chordata</taxon>
        <taxon>Craniata</taxon>
        <taxon>Vertebrata</taxon>
        <taxon>Euteleostomi</taxon>
        <taxon>Lepidosauria</taxon>
        <taxon>Squamata</taxon>
        <taxon>Bifurcata</taxon>
        <taxon>Unidentata</taxon>
        <taxon>Episquamata</taxon>
        <taxon>Toxicofera</taxon>
        <taxon>Iguania</taxon>
        <taxon>Acrodonta</taxon>
        <taxon>Agamidae</taxon>
        <taxon>Agaminae</taxon>
        <taxon>Phrynocephalus</taxon>
    </lineage>
</organism>
<evidence type="ECO:0000313" key="3">
    <source>
        <dbReference type="Proteomes" id="UP001142489"/>
    </source>
</evidence>
<evidence type="ECO:0000256" key="1">
    <source>
        <dbReference type="SAM" id="MobiDB-lite"/>
    </source>
</evidence>